<dbReference type="PANTHER" id="PTHR36091">
    <property type="entry name" value="ALTERED INHERITANCE OF MITOCHONDRIA PROTEIN 9, MITOCHONDRIAL"/>
    <property type="match status" value="1"/>
</dbReference>
<dbReference type="OrthoDB" id="2831558at2759"/>
<evidence type="ECO:0000256" key="2">
    <source>
        <dbReference type="ARBA" id="ARBA00005543"/>
    </source>
</evidence>
<dbReference type="Proteomes" id="UP000006701">
    <property type="component" value="Unassembled WGS sequence"/>
</dbReference>
<dbReference type="InterPro" id="IPR011009">
    <property type="entry name" value="Kinase-like_dom_sf"/>
</dbReference>
<dbReference type="Gene3D" id="3.90.1200.10">
    <property type="match status" value="1"/>
</dbReference>
<evidence type="ECO:0000313" key="8">
    <source>
        <dbReference type="EMBL" id="EAW09087.1"/>
    </source>
</evidence>
<evidence type="ECO:0000259" key="7">
    <source>
        <dbReference type="Pfam" id="PF01636"/>
    </source>
</evidence>
<keyword evidence="5" id="KW-0496">Mitochondrion</keyword>
<dbReference type="InterPro" id="IPR051035">
    <property type="entry name" value="Mito_inheritance_9"/>
</dbReference>
<dbReference type="OMA" id="NEPCIVE"/>
<accession>A1CLV8</accession>
<gene>
    <name evidence="8" type="ORF">ACLA_078350</name>
</gene>
<comment type="subcellular location">
    <subcellularLocation>
        <location evidence="1">Mitochondrion</location>
    </subcellularLocation>
</comment>
<proteinExistence type="inferred from homology"/>
<keyword evidence="9" id="KW-1185">Reference proteome</keyword>
<dbReference type="Pfam" id="PF01636">
    <property type="entry name" value="APH"/>
    <property type="match status" value="1"/>
</dbReference>
<dbReference type="GO" id="GO:0005739">
    <property type="term" value="C:mitochondrion"/>
    <property type="evidence" value="ECO:0007669"/>
    <property type="project" value="UniProtKB-SubCell"/>
</dbReference>
<protein>
    <recommendedName>
        <fullName evidence="3">Altered inheritance of mitochondria protein 9, mitochondrial</fullName>
    </recommendedName>
    <alternativeName>
        <fullName evidence="6">Found in mitochondrial proteome protein 29</fullName>
    </alternativeName>
</protein>
<dbReference type="KEGG" id="act:ACLA_078350"/>
<name>A1CLV8_ASPCL</name>
<dbReference type="HOGENOM" id="CLU_1057597_0_0_1"/>
<dbReference type="GeneID" id="4702649"/>
<comment type="similarity">
    <text evidence="2">Belongs to the AIM9 family.</text>
</comment>
<sequence length="263" mass="29520">MARDPRGPAREMHDAICRKIKEMVDLDFLVYRSLYYTEHLVSSGSSSRYPLNGSFCIGPHCGTRYWDCSAGESRYYHHKRPNPGPWRLSTEHSDRGHDMDEYCDGLIDAGFSSIPPSISEEARRPSYDGSIDSHQAILEKCRTVLKTMAAASRIKSSSKPVLLHPDLHTRNIFVSENDPIAITGIIDWQGASIELAFWYSDGRPDYATPMDPRTMSAPARLTLALNSSLPLFGALGRWMRVSSVLFTTATERGKMAPWRCDTS</sequence>
<dbReference type="PANTHER" id="PTHR36091:SF1">
    <property type="entry name" value="ALTERED INHERITANCE OF MITOCHONDRIA PROTEIN 9, MITOCHONDRIAL"/>
    <property type="match status" value="1"/>
</dbReference>
<dbReference type="InterPro" id="IPR002575">
    <property type="entry name" value="Aminoglycoside_PTrfase"/>
</dbReference>
<dbReference type="VEuPathDB" id="FungiDB:ACLA_078350"/>
<evidence type="ECO:0000256" key="1">
    <source>
        <dbReference type="ARBA" id="ARBA00004173"/>
    </source>
</evidence>
<dbReference type="EMBL" id="DS027057">
    <property type="protein sequence ID" value="EAW09087.1"/>
    <property type="molecule type" value="Genomic_DNA"/>
</dbReference>
<dbReference type="AlphaFoldDB" id="A1CLV8"/>
<evidence type="ECO:0000256" key="3">
    <source>
        <dbReference type="ARBA" id="ARBA00016197"/>
    </source>
</evidence>
<evidence type="ECO:0000256" key="4">
    <source>
        <dbReference type="ARBA" id="ARBA00022946"/>
    </source>
</evidence>
<dbReference type="SUPFAM" id="SSF56112">
    <property type="entry name" value="Protein kinase-like (PK-like)"/>
    <property type="match status" value="1"/>
</dbReference>
<evidence type="ECO:0000256" key="5">
    <source>
        <dbReference type="ARBA" id="ARBA00023128"/>
    </source>
</evidence>
<keyword evidence="4" id="KW-0809">Transit peptide</keyword>
<dbReference type="RefSeq" id="XP_001270513.1">
    <property type="nucleotide sequence ID" value="XM_001270512.1"/>
</dbReference>
<feature type="domain" description="Aminoglycoside phosphotransferase" evidence="7">
    <location>
        <begin position="143"/>
        <end position="193"/>
    </location>
</feature>
<dbReference type="STRING" id="344612.A1CLV8"/>
<evidence type="ECO:0000313" key="9">
    <source>
        <dbReference type="Proteomes" id="UP000006701"/>
    </source>
</evidence>
<organism evidence="8 9">
    <name type="scientific">Aspergillus clavatus (strain ATCC 1007 / CBS 513.65 / DSM 816 / NCTC 3887 / NRRL 1 / QM 1276 / 107)</name>
    <dbReference type="NCBI Taxonomy" id="344612"/>
    <lineage>
        <taxon>Eukaryota</taxon>
        <taxon>Fungi</taxon>
        <taxon>Dikarya</taxon>
        <taxon>Ascomycota</taxon>
        <taxon>Pezizomycotina</taxon>
        <taxon>Eurotiomycetes</taxon>
        <taxon>Eurotiomycetidae</taxon>
        <taxon>Eurotiales</taxon>
        <taxon>Aspergillaceae</taxon>
        <taxon>Aspergillus</taxon>
        <taxon>Aspergillus subgen. Fumigati</taxon>
    </lineage>
</organism>
<dbReference type="eggNOG" id="ENOG502SIYK">
    <property type="taxonomic scope" value="Eukaryota"/>
</dbReference>
<evidence type="ECO:0000256" key="6">
    <source>
        <dbReference type="ARBA" id="ARBA00031849"/>
    </source>
</evidence>
<reference evidence="8 9" key="1">
    <citation type="journal article" date="2008" name="PLoS Genet.">
        <title>Genomic islands in the pathogenic filamentous fungus Aspergillus fumigatus.</title>
        <authorList>
            <person name="Fedorova N.D."/>
            <person name="Khaldi N."/>
            <person name="Joardar V.S."/>
            <person name="Maiti R."/>
            <person name="Amedeo P."/>
            <person name="Anderson M.J."/>
            <person name="Crabtree J."/>
            <person name="Silva J.C."/>
            <person name="Badger J.H."/>
            <person name="Albarraq A."/>
            <person name="Angiuoli S."/>
            <person name="Bussey H."/>
            <person name="Bowyer P."/>
            <person name="Cotty P.J."/>
            <person name="Dyer P.S."/>
            <person name="Egan A."/>
            <person name="Galens K."/>
            <person name="Fraser-Liggett C.M."/>
            <person name="Haas B.J."/>
            <person name="Inman J.M."/>
            <person name="Kent R."/>
            <person name="Lemieux S."/>
            <person name="Malavazi I."/>
            <person name="Orvis J."/>
            <person name="Roemer T."/>
            <person name="Ronning C.M."/>
            <person name="Sundaram J.P."/>
            <person name="Sutton G."/>
            <person name="Turner G."/>
            <person name="Venter J.C."/>
            <person name="White O.R."/>
            <person name="Whitty B.R."/>
            <person name="Youngman P."/>
            <person name="Wolfe K.H."/>
            <person name="Goldman G.H."/>
            <person name="Wortman J.R."/>
            <person name="Jiang B."/>
            <person name="Denning D.W."/>
            <person name="Nierman W.C."/>
        </authorList>
    </citation>
    <scope>NUCLEOTIDE SEQUENCE [LARGE SCALE GENOMIC DNA]</scope>
    <source>
        <strain evidence="9">ATCC 1007 / CBS 513.65 / DSM 816 / NCTC 3887 / NRRL 1</strain>
    </source>
</reference>